<dbReference type="PANTHER" id="PTHR30502">
    <property type="entry name" value="2-KETO-3-DEOXY-L-RHAMNONATE ALDOLASE"/>
    <property type="match status" value="1"/>
</dbReference>
<gene>
    <name evidence="4" type="ORF">BU16DRAFT_463024</name>
</gene>
<evidence type="ECO:0000313" key="5">
    <source>
        <dbReference type="Proteomes" id="UP000799750"/>
    </source>
</evidence>
<dbReference type="EMBL" id="MU004190">
    <property type="protein sequence ID" value="KAF2494382.1"/>
    <property type="molecule type" value="Genomic_DNA"/>
</dbReference>
<dbReference type="InterPro" id="IPR015813">
    <property type="entry name" value="Pyrv/PenolPyrv_kinase-like_dom"/>
</dbReference>
<evidence type="ECO:0000313" key="4">
    <source>
        <dbReference type="EMBL" id="KAF2494382.1"/>
    </source>
</evidence>
<dbReference type="Pfam" id="PF03328">
    <property type="entry name" value="HpcH_HpaI"/>
    <property type="match status" value="1"/>
</dbReference>
<dbReference type="Proteomes" id="UP000799750">
    <property type="component" value="Unassembled WGS sequence"/>
</dbReference>
<organism evidence="4 5">
    <name type="scientific">Lophium mytilinum</name>
    <dbReference type="NCBI Taxonomy" id="390894"/>
    <lineage>
        <taxon>Eukaryota</taxon>
        <taxon>Fungi</taxon>
        <taxon>Dikarya</taxon>
        <taxon>Ascomycota</taxon>
        <taxon>Pezizomycotina</taxon>
        <taxon>Dothideomycetes</taxon>
        <taxon>Pleosporomycetidae</taxon>
        <taxon>Mytilinidiales</taxon>
        <taxon>Mytilinidiaceae</taxon>
        <taxon>Lophium</taxon>
    </lineage>
</organism>
<keyword evidence="5" id="KW-1185">Reference proteome</keyword>
<dbReference type="InterPro" id="IPR040442">
    <property type="entry name" value="Pyrv_kinase-like_dom_sf"/>
</dbReference>
<evidence type="ECO:0000256" key="1">
    <source>
        <dbReference type="ARBA" id="ARBA00022723"/>
    </source>
</evidence>
<keyword evidence="2" id="KW-0456">Lyase</keyword>
<evidence type="ECO:0000259" key="3">
    <source>
        <dbReference type="Pfam" id="PF03328"/>
    </source>
</evidence>
<name>A0A6A6QQF2_9PEZI</name>
<dbReference type="AlphaFoldDB" id="A0A6A6QQF2"/>
<dbReference type="SUPFAM" id="SSF51621">
    <property type="entry name" value="Phosphoenolpyruvate/pyruvate domain"/>
    <property type="match status" value="1"/>
</dbReference>
<dbReference type="InterPro" id="IPR050251">
    <property type="entry name" value="HpcH-HpaI_aldolase"/>
</dbReference>
<evidence type="ECO:0000256" key="2">
    <source>
        <dbReference type="ARBA" id="ARBA00023239"/>
    </source>
</evidence>
<dbReference type="InterPro" id="IPR005000">
    <property type="entry name" value="Aldolase/citrate-lyase_domain"/>
</dbReference>
<feature type="domain" description="HpcH/HpaI aldolase/citrate lyase" evidence="3">
    <location>
        <begin position="46"/>
        <end position="265"/>
    </location>
</feature>
<dbReference type="Gene3D" id="3.20.20.60">
    <property type="entry name" value="Phosphoenolpyruvate-binding domains"/>
    <property type="match status" value="1"/>
</dbReference>
<dbReference type="GO" id="GO:0016832">
    <property type="term" value="F:aldehyde-lyase activity"/>
    <property type="evidence" value="ECO:0007669"/>
    <property type="project" value="TreeGrafter"/>
</dbReference>
<sequence>MYNDEQPDPSKKKPSTAPTSHTFVSSIAASNGPILGTILSFPHTITAKLAARAGFQWLMIDMEHAPFTMEQATDLVHAVVAASQGACLPLLRIPSHSTEWIKWGLDTGAAGIIVPMVHTAADAEAIVDKALYPPRGSRSFGPYNAPFGSLDPGTSFADYYAKAQARGPAILPIIESREGVANAEAIMSVDGVTGIFIGPYDLRLSLGLSGGSDGPEDEFVAALEKIVGIGKRLGKPVGSMGTGEELSAKRTKQGMDFLLVSFDYNALVKGYRTDLENARKGVERAVKL</sequence>
<dbReference type="OrthoDB" id="1621678at2759"/>
<protein>
    <submittedName>
        <fullName evidence="4">2-dehydro-3-deoxyglucarate aldolase</fullName>
    </submittedName>
</protein>
<keyword evidence="1" id="KW-0479">Metal-binding</keyword>
<reference evidence="4" key="1">
    <citation type="journal article" date="2020" name="Stud. Mycol.">
        <title>101 Dothideomycetes genomes: a test case for predicting lifestyles and emergence of pathogens.</title>
        <authorList>
            <person name="Haridas S."/>
            <person name="Albert R."/>
            <person name="Binder M."/>
            <person name="Bloem J."/>
            <person name="Labutti K."/>
            <person name="Salamov A."/>
            <person name="Andreopoulos B."/>
            <person name="Baker S."/>
            <person name="Barry K."/>
            <person name="Bills G."/>
            <person name="Bluhm B."/>
            <person name="Cannon C."/>
            <person name="Castanera R."/>
            <person name="Culley D."/>
            <person name="Daum C."/>
            <person name="Ezra D."/>
            <person name="Gonzalez J."/>
            <person name="Henrissat B."/>
            <person name="Kuo A."/>
            <person name="Liang C."/>
            <person name="Lipzen A."/>
            <person name="Lutzoni F."/>
            <person name="Magnuson J."/>
            <person name="Mondo S."/>
            <person name="Nolan M."/>
            <person name="Ohm R."/>
            <person name="Pangilinan J."/>
            <person name="Park H.-J."/>
            <person name="Ramirez L."/>
            <person name="Alfaro M."/>
            <person name="Sun H."/>
            <person name="Tritt A."/>
            <person name="Yoshinaga Y."/>
            <person name="Zwiers L.-H."/>
            <person name="Turgeon B."/>
            <person name="Goodwin S."/>
            <person name="Spatafora J."/>
            <person name="Crous P."/>
            <person name="Grigoriev I."/>
        </authorList>
    </citation>
    <scope>NUCLEOTIDE SEQUENCE</scope>
    <source>
        <strain evidence="4">CBS 269.34</strain>
    </source>
</reference>
<dbReference type="GO" id="GO:0005737">
    <property type="term" value="C:cytoplasm"/>
    <property type="evidence" value="ECO:0007669"/>
    <property type="project" value="TreeGrafter"/>
</dbReference>
<dbReference type="PANTHER" id="PTHR30502:SF8">
    <property type="entry name" value="SYNTHASE, PUTATIVE-RELATED"/>
    <property type="match status" value="1"/>
</dbReference>
<dbReference type="GO" id="GO:0046872">
    <property type="term" value="F:metal ion binding"/>
    <property type="evidence" value="ECO:0007669"/>
    <property type="project" value="UniProtKB-KW"/>
</dbReference>
<proteinExistence type="predicted"/>
<accession>A0A6A6QQF2</accession>